<dbReference type="GO" id="GO:0009245">
    <property type="term" value="P:lipid A biosynthetic process"/>
    <property type="evidence" value="ECO:0007669"/>
    <property type="project" value="UniProtKB-UniRule"/>
</dbReference>
<dbReference type="Pfam" id="PF00132">
    <property type="entry name" value="Hexapep"/>
    <property type="match status" value="1"/>
</dbReference>
<accession>M1E6R7</accession>
<dbReference type="InterPro" id="IPR007691">
    <property type="entry name" value="LpxD"/>
</dbReference>
<dbReference type="GO" id="GO:0103118">
    <property type="term" value="F:UDP-3-O-[(3R)-3-hydroxyacyl]-glucosamine N-acyltransferase activity"/>
    <property type="evidence" value="ECO:0007669"/>
    <property type="project" value="UniProtKB-EC"/>
</dbReference>
<evidence type="ECO:0000259" key="9">
    <source>
        <dbReference type="Pfam" id="PF04613"/>
    </source>
</evidence>
<dbReference type="STRING" id="747365.Thena_0057"/>
<dbReference type="GO" id="GO:0016020">
    <property type="term" value="C:membrane"/>
    <property type="evidence" value="ECO:0007669"/>
    <property type="project" value="GOC"/>
</dbReference>
<dbReference type="EMBL" id="CP002690">
    <property type="protein sequence ID" value="AEE13709.1"/>
    <property type="molecule type" value="Genomic_DNA"/>
</dbReference>
<dbReference type="NCBIfam" id="TIGR01853">
    <property type="entry name" value="lipid_A_lpxD"/>
    <property type="match status" value="1"/>
</dbReference>
<dbReference type="InterPro" id="IPR020573">
    <property type="entry name" value="UDP_GlcNAc_AcTrfase_non-rep"/>
</dbReference>
<protein>
    <recommendedName>
        <fullName evidence="7">UDP-3-O-acylglucosamine N-acyltransferase</fullName>
        <ecNumber evidence="7">2.3.1.191</ecNumber>
    </recommendedName>
</protein>
<dbReference type="Proteomes" id="UP000011765">
    <property type="component" value="Chromosome"/>
</dbReference>
<keyword evidence="1 7" id="KW-0444">Lipid biosynthesis</keyword>
<evidence type="ECO:0000313" key="11">
    <source>
        <dbReference type="Proteomes" id="UP000011765"/>
    </source>
</evidence>
<sequence length="346" mass="37980">MANKLLSEIAREVGGVLRGEDLEVTDVKPLNIACEKDLSFVLDKANFEASRFSKAGAFLCYRGFESNRPTIEVDSPKLALSKVLNIFYPRSFRDPLIHRTSVISERAKISDKAYVGPYCVVEDGAVIEDRVELVAFVYVGKNTYIGKGTRIFPFACIREMCRVGENCVIQAGATIGNDGFGYATDSCGHHTWIPQIGGVSIGNEVDIGSNTTIDRGSFVDTVIKDNVKVDNLVQIAHNCILEKSVILVSMVGLSGSVHVKENAVLAGKVGVKDHLTIGKGATVLAKSGLMKDVPDGSTVMGYPARPYIDFFKERILIERLPEIEKRIKKLEEQIEILRSHNKSEEV</sequence>
<dbReference type="PANTHER" id="PTHR43378:SF2">
    <property type="entry name" value="UDP-3-O-ACYLGLUCOSAMINE N-ACYLTRANSFERASE 1, MITOCHONDRIAL-RELATED"/>
    <property type="match status" value="1"/>
</dbReference>
<dbReference type="NCBIfam" id="NF002060">
    <property type="entry name" value="PRK00892.1"/>
    <property type="match status" value="1"/>
</dbReference>
<dbReference type="EC" id="2.3.1.191" evidence="7"/>
<dbReference type="eggNOG" id="COG1044">
    <property type="taxonomic scope" value="Bacteria"/>
</dbReference>
<evidence type="ECO:0000256" key="3">
    <source>
        <dbReference type="ARBA" id="ARBA00022679"/>
    </source>
</evidence>
<dbReference type="InterPro" id="IPR011004">
    <property type="entry name" value="Trimer_LpxA-like_sf"/>
</dbReference>
<evidence type="ECO:0000256" key="8">
    <source>
        <dbReference type="SAM" id="Coils"/>
    </source>
</evidence>
<comment type="catalytic activity">
    <reaction evidence="7">
        <text>a UDP-3-O-[(3R)-3-hydroxyacyl]-alpha-D-glucosamine + a (3R)-hydroxyacyl-[ACP] = a UDP-2-N,3-O-bis[(3R)-3-hydroxyacyl]-alpha-D-glucosamine + holo-[ACP] + H(+)</text>
        <dbReference type="Rhea" id="RHEA:53836"/>
        <dbReference type="Rhea" id="RHEA-COMP:9685"/>
        <dbReference type="Rhea" id="RHEA-COMP:9945"/>
        <dbReference type="ChEBI" id="CHEBI:15378"/>
        <dbReference type="ChEBI" id="CHEBI:64479"/>
        <dbReference type="ChEBI" id="CHEBI:78827"/>
        <dbReference type="ChEBI" id="CHEBI:137740"/>
        <dbReference type="ChEBI" id="CHEBI:137748"/>
        <dbReference type="EC" id="2.3.1.191"/>
    </reaction>
</comment>
<keyword evidence="4 7" id="KW-0677">Repeat</keyword>
<keyword evidence="3 7" id="KW-0808">Transferase</keyword>
<dbReference type="SUPFAM" id="SSF51161">
    <property type="entry name" value="Trimeric LpxA-like enzymes"/>
    <property type="match status" value="1"/>
</dbReference>
<dbReference type="RefSeq" id="WP_013755439.1">
    <property type="nucleotide sequence ID" value="NC_015499.1"/>
</dbReference>
<evidence type="ECO:0000256" key="6">
    <source>
        <dbReference type="ARBA" id="ARBA00023315"/>
    </source>
</evidence>
<dbReference type="Gene3D" id="2.160.10.10">
    <property type="entry name" value="Hexapeptide repeat proteins"/>
    <property type="match status" value="1"/>
</dbReference>
<feature type="active site" description="Proton acceptor" evidence="7">
    <location>
        <position position="237"/>
    </location>
</feature>
<dbReference type="OrthoDB" id="9782926at2"/>
<keyword evidence="11" id="KW-1185">Reference proteome</keyword>
<dbReference type="HOGENOM" id="CLU_049865_0_0_9"/>
<keyword evidence="2 7" id="KW-0441">Lipid A biosynthesis</keyword>
<keyword evidence="6 7" id="KW-0012">Acyltransferase</keyword>
<comment type="pathway">
    <text evidence="7">Bacterial outer membrane biogenesis; LPS lipid A biosynthesis.</text>
</comment>
<evidence type="ECO:0000256" key="2">
    <source>
        <dbReference type="ARBA" id="ARBA00022556"/>
    </source>
</evidence>
<dbReference type="Gene3D" id="3.40.1390.10">
    <property type="entry name" value="MurE/MurF, N-terminal domain"/>
    <property type="match status" value="1"/>
</dbReference>
<dbReference type="GO" id="GO:0016410">
    <property type="term" value="F:N-acyltransferase activity"/>
    <property type="evidence" value="ECO:0007669"/>
    <property type="project" value="InterPro"/>
</dbReference>
<keyword evidence="5 7" id="KW-0443">Lipid metabolism</keyword>
<dbReference type="PANTHER" id="PTHR43378">
    <property type="entry name" value="UDP-3-O-ACYLGLUCOSAMINE N-ACYLTRANSFERASE"/>
    <property type="match status" value="1"/>
</dbReference>
<evidence type="ECO:0000256" key="5">
    <source>
        <dbReference type="ARBA" id="ARBA00023098"/>
    </source>
</evidence>
<evidence type="ECO:0000256" key="1">
    <source>
        <dbReference type="ARBA" id="ARBA00022516"/>
    </source>
</evidence>
<dbReference type="InterPro" id="IPR001451">
    <property type="entry name" value="Hexapep"/>
</dbReference>
<evidence type="ECO:0000256" key="4">
    <source>
        <dbReference type="ARBA" id="ARBA00022737"/>
    </source>
</evidence>
<dbReference type="KEGG" id="tnr:Thena_0057"/>
<reference evidence="10 11" key="1">
    <citation type="submission" date="2011-04" db="EMBL/GenBank/DDBJ databases">
        <title>The complete genome of Thermodesulfobium narugense DSM 14796.</title>
        <authorList>
            <consortium name="US DOE Joint Genome Institute (JGI-PGF)"/>
            <person name="Lucas S."/>
            <person name="Han J."/>
            <person name="Lapidus A."/>
            <person name="Bruce D."/>
            <person name="Goodwin L."/>
            <person name="Pitluck S."/>
            <person name="Peters L."/>
            <person name="Kyrpides N."/>
            <person name="Mavromatis K."/>
            <person name="Pagani I."/>
            <person name="Ivanova N."/>
            <person name="Ovchinnikova G."/>
            <person name="Zhang X."/>
            <person name="Saunders L."/>
            <person name="Detter J.C."/>
            <person name="Tapia R."/>
            <person name="Han C."/>
            <person name="Land M."/>
            <person name="Hauser L."/>
            <person name="Markowitz V."/>
            <person name="Cheng J.-F."/>
            <person name="Hugenholtz P."/>
            <person name="Woyke T."/>
            <person name="Wu D."/>
            <person name="Spring S."/>
            <person name="Schroeder M."/>
            <person name="Brambilla E."/>
            <person name="Klenk H.-P."/>
            <person name="Eisen J.A."/>
        </authorList>
    </citation>
    <scope>NUCLEOTIDE SEQUENCE [LARGE SCALE GENOMIC DNA]</scope>
    <source>
        <strain evidence="10 11">DSM 14796</strain>
    </source>
</reference>
<dbReference type="AlphaFoldDB" id="M1E6R7"/>
<dbReference type="UniPathway" id="UPA00973"/>
<feature type="domain" description="UDP-3-O-[3-hydroxymyristoyl] glucosamine N-acyltransferase non-repeat region" evidence="9">
    <location>
        <begin position="21"/>
        <end position="85"/>
    </location>
</feature>
<dbReference type="HAMAP" id="MF_00523">
    <property type="entry name" value="LpxD"/>
    <property type="match status" value="1"/>
</dbReference>
<dbReference type="Pfam" id="PF04613">
    <property type="entry name" value="LpxD"/>
    <property type="match status" value="1"/>
</dbReference>
<name>M1E6R7_9BACT</name>
<evidence type="ECO:0000256" key="7">
    <source>
        <dbReference type="HAMAP-Rule" id="MF_00523"/>
    </source>
</evidence>
<evidence type="ECO:0000313" key="10">
    <source>
        <dbReference type="EMBL" id="AEE13709.1"/>
    </source>
</evidence>
<gene>
    <name evidence="7" type="primary">lpxD</name>
    <name evidence="10" type="ORF">Thena_0057</name>
</gene>
<organism evidence="10 11">
    <name type="scientific">Thermodesulfobium narugense DSM 14796</name>
    <dbReference type="NCBI Taxonomy" id="747365"/>
    <lineage>
        <taxon>Bacteria</taxon>
        <taxon>Pseudomonadati</taxon>
        <taxon>Thermodesulfobiota</taxon>
        <taxon>Thermodesulfobiia</taxon>
        <taxon>Thermodesulfobiales</taxon>
        <taxon>Thermodesulfobiaceae</taxon>
        <taxon>Thermodesulfobium</taxon>
    </lineage>
</organism>
<proteinExistence type="inferred from homology"/>
<keyword evidence="8" id="KW-0175">Coiled coil</keyword>
<comment type="similarity">
    <text evidence="7">Belongs to the transferase hexapeptide repeat family. LpxD subfamily.</text>
</comment>
<feature type="coiled-coil region" evidence="8">
    <location>
        <begin position="313"/>
        <end position="340"/>
    </location>
</feature>
<comment type="subunit">
    <text evidence="7">Homotrimer.</text>
</comment>
<comment type="function">
    <text evidence="7">Catalyzes the N-acylation of UDP-3-O-acylglucosamine using 3-hydroxyacyl-ACP as the acyl donor. Is involved in the biosynthesis of lipid A, a phosphorylated glycolipid that anchors the lipopolysaccharide to the outer membrane of the cell.</text>
</comment>
<dbReference type="CDD" id="cd03352">
    <property type="entry name" value="LbH_LpxD"/>
    <property type="match status" value="1"/>
</dbReference>